<dbReference type="Proteomes" id="UP000823046">
    <property type="component" value="Unassembled WGS sequence"/>
</dbReference>
<dbReference type="InterPro" id="IPR027417">
    <property type="entry name" value="P-loop_NTPase"/>
</dbReference>
<gene>
    <name evidence="5" type="primary">adk</name>
    <name evidence="5" type="ORF">IE077_003278</name>
</gene>
<dbReference type="PRINTS" id="PR00094">
    <property type="entry name" value="ADENYLTKNASE"/>
</dbReference>
<dbReference type="HAMAP" id="MF_00235">
    <property type="entry name" value="Adenylate_kinase_Adk"/>
    <property type="match status" value="1"/>
</dbReference>
<comment type="similarity">
    <text evidence="4">Belongs to the adenylate kinase family.</text>
</comment>
<proteinExistence type="inferred from homology"/>
<dbReference type="NCBIfam" id="TIGR01351">
    <property type="entry name" value="adk"/>
    <property type="match status" value="1"/>
</dbReference>
<dbReference type="Gene3D" id="3.40.50.300">
    <property type="entry name" value="P-loop containing nucleotide triphosphate hydrolases"/>
    <property type="match status" value="1"/>
</dbReference>
<dbReference type="EMBL" id="JADAQX010000414">
    <property type="protein sequence ID" value="KAF8820339.1"/>
    <property type="molecule type" value="Genomic_DNA"/>
</dbReference>
<protein>
    <submittedName>
        <fullName evidence="5">Adenylate kinase</fullName>
    </submittedName>
</protein>
<dbReference type="InterPro" id="IPR033690">
    <property type="entry name" value="Adenylat_kinase_CS"/>
</dbReference>
<dbReference type="SUPFAM" id="SSF52540">
    <property type="entry name" value="P-loop containing nucleoside triphosphate hydrolases"/>
    <property type="match status" value="1"/>
</dbReference>
<sequence>MASFSQRIPLRLVFLGAPGVGKGTYATKLAKTWRVPHISTGDMIREEIKAKSTLGTEFQSYSNAGKLVPDALVIEIAKKRLSQHDCSSGWILDGFPRTIQQAEQLKTFAEPSLCINFFLPDSILVQKLSARRVCVDCGANYNIADIRNEIYDMPPLLPKPSDCDRCKGNPNLYQREDDSEEVVKKRLFVYKDETEHLIKFYSTQGILLNFSVKKGLNDLPEIERILGKHLNME</sequence>
<name>A0ABQ7J8P3_9APIC</name>
<keyword evidence="3 4" id="KW-0418">Kinase</keyword>
<evidence type="ECO:0000313" key="6">
    <source>
        <dbReference type="Proteomes" id="UP000823046"/>
    </source>
</evidence>
<evidence type="ECO:0000256" key="4">
    <source>
        <dbReference type="RuleBase" id="RU003330"/>
    </source>
</evidence>
<keyword evidence="1 4" id="KW-0808">Transferase</keyword>
<dbReference type="PROSITE" id="PS00113">
    <property type="entry name" value="ADENYLATE_KINASE"/>
    <property type="match status" value="1"/>
</dbReference>
<dbReference type="CDD" id="cd01428">
    <property type="entry name" value="ADK"/>
    <property type="match status" value="1"/>
</dbReference>
<dbReference type="PANTHER" id="PTHR23359">
    <property type="entry name" value="NUCLEOTIDE KINASE"/>
    <property type="match status" value="1"/>
</dbReference>
<evidence type="ECO:0000256" key="2">
    <source>
        <dbReference type="ARBA" id="ARBA00022741"/>
    </source>
</evidence>
<dbReference type="Pfam" id="PF00406">
    <property type="entry name" value="ADK"/>
    <property type="match status" value="1"/>
</dbReference>
<reference evidence="5 6" key="1">
    <citation type="journal article" date="2020" name="bioRxiv">
        <title>Metabolic contributions of an alphaproteobacterial endosymbiont in the apicomplexan Cardiosporidium cionae.</title>
        <authorList>
            <person name="Hunter E.S."/>
            <person name="Paight C.J."/>
            <person name="Lane C.E."/>
        </authorList>
    </citation>
    <scope>NUCLEOTIDE SEQUENCE [LARGE SCALE GENOMIC DNA]</scope>
    <source>
        <strain evidence="5">ESH_2018</strain>
    </source>
</reference>
<keyword evidence="6" id="KW-1185">Reference proteome</keyword>
<evidence type="ECO:0000256" key="3">
    <source>
        <dbReference type="ARBA" id="ARBA00022777"/>
    </source>
</evidence>
<evidence type="ECO:0000313" key="5">
    <source>
        <dbReference type="EMBL" id="KAF8820339.1"/>
    </source>
</evidence>
<dbReference type="InterPro" id="IPR000850">
    <property type="entry name" value="Adenylat/UMP-CMP_kin"/>
</dbReference>
<comment type="caution">
    <text evidence="5">The sequence shown here is derived from an EMBL/GenBank/DDBJ whole genome shotgun (WGS) entry which is preliminary data.</text>
</comment>
<organism evidence="5 6">
    <name type="scientific">Cardiosporidium cionae</name>
    <dbReference type="NCBI Taxonomy" id="476202"/>
    <lineage>
        <taxon>Eukaryota</taxon>
        <taxon>Sar</taxon>
        <taxon>Alveolata</taxon>
        <taxon>Apicomplexa</taxon>
        <taxon>Aconoidasida</taxon>
        <taxon>Nephromycida</taxon>
        <taxon>Cardiosporidium</taxon>
    </lineage>
</organism>
<evidence type="ECO:0000256" key="1">
    <source>
        <dbReference type="ARBA" id="ARBA00022679"/>
    </source>
</evidence>
<dbReference type="InterPro" id="IPR006259">
    <property type="entry name" value="Adenyl_kin_sub"/>
</dbReference>
<dbReference type="GO" id="GO:0016301">
    <property type="term" value="F:kinase activity"/>
    <property type="evidence" value="ECO:0007669"/>
    <property type="project" value="UniProtKB-KW"/>
</dbReference>
<keyword evidence="2" id="KW-0547">Nucleotide-binding</keyword>
<accession>A0ABQ7J8P3</accession>